<name>A0A139WR21_9CYAN</name>
<gene>
    <name evidence="1" type="ORF">WA1_50145</name>
</gene>
<reference evidence="1 2" key="1">
    <citation type="journal article" date="2013" name="Genome Biol. Evol.">
        <title>Genomes of Stigonematalean cyanobacteria (subsection V) and the evolution of oxygenic photosynthesis from prokaryotes to plastids.</title>
        <authorList>
            <person name="Dagan T."/>
            <person name="Roettger M."/>
            <person name="Stucken K."/>
            <person name="Landan G."/>
            <person name="Koch R."/>
            <person name="Major P."/>
            <person name="Gould S.B."/>
            <person name="Goremykin V.V."/>
            <person name="Rippka R."/>
            <person name="Tandeau de Marsac N."/>
            <person name="Gugger M."/>
            <person name="Lockhart P.J."/>
            <person name="Allen J.F."/>
            <person name="Brune I."/>
            <person name="Maus I."/>
            <person name="Puhler A."/>
            <person name="Martin W.F."/>
        </authorList>
    </citation>
    <scope>NUCLEOTIDE SEQUENCE [LARGE SCALE GENOMIC DNA]</scope>
    <source>
        <strain evidence="1 2">PCC 7110</strain>
    </source>
</reference>
<dbReference type="RefSeq" id="WP_017741079.1">
    <property type="nucleotide sequence ID" value="NZ_KQ976355.1"/>
</dbReference>
<evidence type="ECO:0000313" key="2">
    <source>
        <dbReference type="Proteomes" id="UP000076925"/>
    </source>
</evidence>
<proteinExistence type="predicted"/>
<dbReference type="OrthoDB" id="516447at2"/>
<dbReference type="EMBL" id="ANNX02000064">
    <property type="protein sequence ID" value="KYC34890.1"/>
    <property type="molecule type" value="Genomic_DNA"/>
</dbReference>
<dbReference type="InterPro" id="IPR001387">
    <property type="entry name" value="Cro/C1-type_HTH"/>
</dbReference>
<sequence length="113" mass="12768">MPNITHEPIEPCQKLFDEMLKRFNISAKDIAEVADISEVMVSRFRNGKADLGASKLFALLFAVPIDAQKWYISELFGFIPDGSLRSLILKAPLTEQAEALRLIADLFLMNNRE</sequence>
<protein>
    <submittedName>
        <fullName evidence="1">Uncharacterized protein</fullName>
    </submittedName>
</protein>
<comment type="caution">
    <text evidence="1">The sequence shown here is derived from an EMBL/GenBank/DDBJ whole genome shotgun (WGS) entry which is preliminary data.</text>
</comment>
<accession>A0A139WR21</accession>
<dbReference type="InterPro" id="IPR010982">
    <property type="entry name" value="Lambda_DNA-bd_dom_sf"/>
</dbReference>
<dbReference type="CDD" id="cd00093">
    <property type="entry name" value="HTH_XRE"/>
    <property type="match status" value="1"/>
</dbReference>
<dbReference type="STRING" id="128403.WA1_50145"/>
<dbReference type="Proteomes" id="UP000076925">
    <property type="component" value="Unassembled WGS sequence"/>
</dbReference>
<keyword evidence="2" id="KW-1185">Reference proteome</keyword>
<dbReference type="SUPFAM" id="SSF47413">
    <property type="entry name" value="lambda repressor-like DNA-binding domains"/>
    <property type="match status" value="1"/>
</dbReference>
<dbReference type="AlphaFoldDB" id="A0A139WR21"/>
<evidence type="ECO:0000313" key="1">
    <source>
        <dbReference type="EMBL" id="KYC34890.1"/>
    </source>
</evidence>
<organism evidence="1 2">
    <name type="scientific">Scytonema hofmannii PCC 7110</name>
    <dbReference type="NCBI Taxonomy" id="128403"/>
    <lineage>
        <taxon>Bacteria</taxon>
        <taxon>Bacillati</taxon>
        <taxon>Cyanobacteriota</taxon>
        <taxon>Cyanophyceae</taxon>
        <taxon>Nostocales</taxon>
        <taxon>Scytonemataceae</taxon>
        <taxon>Scytonema</taxon>
    </lineage>
</organism>
<dbReference type="GO" id="GO:0003677">
    <property type="term" value="F:DNA binding"/>
    <property type="evidence" value="ECO:0007669"/>
    <property type="project" value="InterPro"/>
</dbReference>